<name>A0A9X2GH68_9ACTN</name>
<keyword evidence="2" id="KW-0472">Membrane</keyword>
<reference evidence="3" key="1">
    <citation type="submission" date="2022-06" db="EMBL/GenBank/DDBJ databases">
        <title>Sequencing the genomes of 1000 actinobacteria strains.</title>
        <authorList>
            <person name="Klenk H.-P."/>
        </authorList>
    </citation>
    <scope>NUCLEOTIDE SEQUENCE</scope>
    <source>
        <strain evidence="3">DSM 46694</strain>
    </source>
</reference>
<keyword evidence="2" id="KW-0812">Transmembrane</keyword>
<comment type="caution">
    <text evidence="3">The sequence shown here is derived from an EMBL/GenBank/DDBJ whole genome shotgun (WGS) entry which is preliminary data.</text>
</comment>
<evidence type="ECO:0000256" key="1">
    <source>
        <dbReference type="SAM" id="MobiDB-lite"/>
    </source>
</evidence>
<evidence type="ECO:0000313" key="4">
    <source>
        <dbReference type="Proteomes" id="UP001139648"/>
    </source>
</evidence>
<organism evidence="3 4">
    <name type="scientific">Nonomuraea thailandensis</name>
    <dbReference type="NCBI Taxonomy" id="1188745"/>
    <lineage>
        <taxon>Bacteria</taxon>
        <taxon>Bacillati</taxon>
        <taxon>Actinomycetota</taxon>
        <taxon>Actinomycetes</taxon>
        <taxon>Streptosporangiales</taxon>
        <taxon>Streptosporangiaceae</taxon>
        <taxon>Nonomuraea</taxon>
    </lineage>
</organism>
<protein>
    <submittedName>
        <fullName evidence="3">Uncharacterized protein</fullName>
    </submittedName>
</protein>
<keyword evidence="2" id="KW-1133">Transmembrane helix</keyword>
<keyword evidence="4" id="KW-1185">Reference proteome</keyword>
<feature type="transmembrane region" description="Helical" evidence="2">
    <location>
        <begin position="28"/>
        <end position="49"/>
    </location>
</feature>
<evidence type="ECO:0000313" key="3">
    <source>
        <dbReference type="EMBL" id="MCP2355321.1"/>
    </source>
</evidence>
<feature type="region of interest" description="Disordered" evidence="1">
    <location>
        <begin position="1"/>
        <end position="29"/>
    </location>
</feature>
<dbReference type="AlphaFoldDB" id="A0A9X2GH68"/>
<gene>
    <name evidence="3" type="ORF">HD597_002341</name>
</gene>
<feature type="compositionally biased region" description="Basic and acidic residues" evidence="1">
    <location>
        <begin position="1"/>
        <end position="27"/>
    </location>
</feature>
<evidence type="ECO:0000256" key="2">
    <source>
        <dbReference type="SAM" id="Phobius"/>
    </source>
</evidence>
<accession>A0A9X2GH68</accession>
<dbReference type="Proteomes" id="UP001139648">
    <property type="component" value="Unassembled WGS sequence"/>
</dbReference>
<dbReference type="EMBL" id="JAMZEB010000002">
    <property type="protein sequence ID" value="MCP2355321.1"/>
    <property type="molecule type" value="Genomic_DNA"/>
</dbReference>
<sequence>MPEEQPHRPQQETPEQQREREEEERRKGAPVGCLLMAGLMSLAAVAPILRVITT</sequence>
<dbReference type="RefSeq" id="WP_253742002.1">
    <property type="nucleotide sequence ID" value="NZ_BAABKA010000036.1"/>
</dbReference>
<proteinExistence type="predicted"/>